<proteinExistence type="predicted"/>
<evidence type="ECO:0000313" key="2">
    <source>
        <dbReference type="EMBL" id="KAF5214619.1"/>
    </source>
</evidence>
<sequence>MCVPRTQRLSSPEKAIVQPRHHFSTERQPTSLVTKSVLAEHCATTHMCVGVCWRSCKEEEHREAHQHSKRHSWMAAMHAVRPQPQQSRTVAAHTHPQKKEEQKKKQTTRRQGVAVCVWRCGCLPALAARKQNKRERNVCSAPQALVARPHVTAPSARRSSRPLLMRAAGEAHRAVVMSVSVGVRVEQLGGKHTAPLTGRVQKKQLKEGRVEKKRNVHIDCPPKAKEEKSDVWSEKKKKHKMNLKKVLKCKQKKKLNLQNNKKPKRGTTSARTLIAPVKQNTQTERERGRPLNAMETKQKQLRCSAHAARQDGSGACGAKESTNGPAWVCMQYIQWAHYVCASWDEVRARVHARGHTQRVSEGRVCVRAVHGSLSLTLTRPPPQQQPHTQQQEEAKEGRWCGRPRCCCRCHQVSSYHFFERW</sequence>
<protein>
    <submittedName>
        <fullName evidence="2">Uncharacterized protein</fullName>
    </submittedName>
</protein>
<reference evidence="2 3" key="1">
    <citation type="journal article" date="2019" name="Genome Biol. Evol.">
        <title>Nanopore Sequencing Significantly Improves Genome Assembly of the Protozoan Parasite Trypanosoma cruzi.</title>
        <authorList>
            <person name="Diaz-Viraque F."/>
            <person name="Pita S."/>
            <person name="Greif G."/>
            <person name="de Souza R.C.M."/>
            <person name="Iraola G."/>
            <person name="Robello C."/>
        </authorList>
    </citation>
    <scope>NUCLEOTIDE SEQUENCE [LARGE SCALE GENOMIC DNA]</scope>
    <source>
        <strain evidence="2 3">Berenice</strain>
    </source>
</reference>
<dbReference type="Proteomes" id="UP000583944">
    <property type="component" value="Unassembled WGS sequence"/>
</dbReference>
<organism evidence="2 3">
    <name type="scientific">Trypanosoma cruzi</name>
    <dbReference type="NCBI Taxonomy" id="5693"/>
    <lineage>
        <taxon>Eukaryota</taxon>
        <taxon>Discoba</taxon>
        <taxon>Euglenozoa</taxon>
        <taxon>Kinetoplastea</taxon>
        <taxon>Metakinetoplastina</taxon>
        <taxon>Trypanosomatida</taxon>
        <taxon>Trypanosomatidae</taxon>
        <taxon>Trypanosoma</taxon>
        <taxon>Schizotrypanum</taxon>
    </lineage>
</organism>
<accession>A0A7J6XJB8</accession>
<name>A0A7J6XJB8_TRYCR</name>
<dbReference type="VEuPathDB" id="TriTrypDB:ECC02_012771"/>
<comment type="caution">
    <text evidence="2">The sequence shown here is derived from an EMBL/GenBank/DDBJ whole genome shotgun (WGS) entry which is preliminary data.</text>
</comment>
<gene>
    <name evidence="2" type="ORF">ECC02_012771</name>
</gene>
<evidence type="ECO:0000256" key="1">
    <source>
        <dbReference type="SAM" id="MobiDB-lite"/>
    </source>
</evidence>
<evidence type="ECO:0000313" key="3">
    <source>
        <dbReference type="Proteomes" id="UP000583944"/>
    </source>
</evidence>
<dbReference type="EMBL" id="JABDHM010000463">
    <property type="protein sequence ID" value="KAF5214619.1"/>
    <property type="molecule type" value="Genomic_DNA"/>
</dbReference>
<feature type="region of interest" description="Disordered" evidence="1">
    <location>
        <begin position="81"/>
        <end position="108"/>
    </location>
</feature>
<dbReference type="AlphaFoldDB" id="A0A7J6XJB8"/>